<protein>
    <submittedName>
        <fullName evidence="1">Uncharacterized protein</fullName>
    </submittedName>
</protein>
<proteinExistence type="predicted"/>
<organism evidence="1">
    <name type="scientific">Anguilla anguilla</name>
    <name type="common">European freshwater eel</name>
    <name type="synonym">Muraena anguilla</name>
    <dbReference type="NCBI Taxonomy" id="7936"/>
    <lineage>
        <taxon>Eukaryota</taxon>
        <taxon>Metazoa</taxon>
        <taxon>Chordata</taxon>
        <taxon>Craniata</taxon>
        <taxon>Vertebrata</taxon>
        <taxon>Euteleostomi</taxon>
        <taxon>Actinopterygii</taxon>
        <taxon>Neopterygii</taxon>
        <taxon>Teleostei</taxon>
        <taxon>Anguilliformes</taxon>
        <taxon>Anguillidae</taxon>
        <taxon>Anguilla</taxon>
    </lineage>
</organism>
<sequence length="20" mass="2299">MILFFVMVSTIVLPVHVPQK</sequence>
<evidence type="ECO:0000313" key="1">
    <source>
        <dbReference type="EMBL" id="JAH44022.1"/>
    </source>
</evidence>
<dbReference type="EMBL" id="GBXM01064555">
    <property type="protein sequence ID" value="JAH44022.1"/>
    <property type="molecule type" value="Transcribed_RNA"/>
</dbReference>
<accession>A0A0E9SRZ4</accession>
<name>A0A0E9SRZ4_ANGAN</name>
<reference evidence="1" key="2">
    <citation type="journal article" date="2015" name="Fish Shellfish Immunol.">
        <title>Early steps in the European eel (Anguilla anguilla)-Vibrio vulnificus interaction in the gills: Role of the RtxA13 toxin.</title>
        <authorList>
            <person name="Callol A."/>
            <person name="Pajuelo D."/>
            <person name="Ebbesson L."/>
            <person name="Teles M."/>
            <person name="MacKenzie S."/>
            <person name="Amaro C."/>
        </authorList>
    </citation>
    <scope>NUCLEOTIDE SEQUENCE</scope>
</reference>
<dbReference type="AlphaFoldDB" id="A0A0E9SRZ4"/>
<reference evidence="1" key="1">
    <citation type="submission" date="2014-11" db="EMBL/GenBank/DDBJ databases">
        <authorList>
            <person name="Amaro Gonzalez C."/>
        </authorList>
    </citation>
    <scope>NUCLEOTIDE SEQUENCE</scope>
</reference>